<feature type="non-terminal residue" evidence="4">
    <location>
        <position position="1"/>
    </location>
</feature>
<keyword evidence="2" id="KW-1133">Transmembrane helix</keyword>
<dbReference type="Pfam" id="PF01705">
    <property type="entry name" value="CX"/>
    <property type="match status" value="1"/>
</dbReference>
<accession>A0AAV5VS01</accession>
<keyword evidence="2" id="KW-0812">Transmembrane</keyword>
<sequence>SRNAAASSTAFAGSAPRGGSAPVRTSSSSGRSFGVSPLLGFGAGALAGSMTANRINNMYAPVHYGGNSYYWGRDVVPAQAALVCSRPLEDVPNYNFDEVMFTDGNRPTEFAWTCAAGEKCCDWTCCPDEGYGAAASAAAKRSAVLSSTDAPLTTASLDNESSNPSSNPAEPASNDLESAGDCDEDASCSSDVVLWVLVGLAAAVVLLLLCCTVGYCVMKKRKEQQPVRRVAYVNPVAEVNHVVDSNNEAWSAQLPAQSSPPRMPPPYPMAHGDSVSKPPAYSYPSTTLKM</sequence>
<dbReference type="AlphaFoldDB" id="A0AAV5VS01"/>
<dbReference type="InterPro" id="IPR002619">
    <property type="entry name" value="CX"/>
</dbReference>
<feature type="domain" description="CX" evidence="3">
    <location>
        <begin position="69"/>
        <end position="126"/>
    </location>
</feature>
<reference evidence="4" key="1">
    <citation type="submission" date="2023-10" db="EMBL/GenBank/DDBJ databases">
        <title>Genome assembly of Pristionchus species.</title>
        <authorList>
            <person name="Yoshida K."/>
            <person name="Sommer R.J."/>
        </authorList>
    </citation>
    <scope>NUCLEOTIDE SEQUENCE</scope>
    <source>
        <strain evidence="4">RS5133</strain>
    </source>
</reference>
<keyword evidence="2" id="KW-0472">Membrane</keyword>
<name>A0AAV5VS01_9BILA</name>
<dbReference type="PANTHER" id="PTHR47520">
    <property type="entry name" value="CX DOMAIN-CONTAINING PROTEIN-RELATED"/>
    <property type="match status" value="1"/>
</dbReference>
<evidence type="ECO:0000256" key="2">
    <source>
        <dbReference type="SAM" id="Phobius"/>
    </source>
</evidence>
<proteinExistence type="predicted"/>
<protein>
    <recommendedName>
        <fullName evidence="3">CX domain-containing protein</fullName>
    </recommendedName>
</protein>
<dbReference type="PANTHER" id="PTHR47520:SF13">
    <property type="entry name" value="PROTEIN CBG10012"/>
    <property type="match status" value="1"/>
</dbReference>
<feature type="compositionally biased region" description="Low complexity" evidence="1">
    <location>
        <begin position="159"/>
        <end position="174"/>
    </location>
</feature>
<feature type="transmembrane region" description="Helical" evidence="2">
    <location>
        <begin position="192"/>
        <end position="218"/>
    </location>
</feature>
<evidence type="ECO:0000313" key="4">
    <source>
        <dbReference type="EMBL" id="GMT22354.1"/>
    </source>
</evidence>
<dbReference type="EMBL" id="BTSY01000004">
    <property type="protein sequence ID" value="GMT22354.1"/>
    <property type="molecule type" value="Genomic_DNA"/>
</dbReference>
<evidence type="ECO:0000313" key="6">
    <source>
        <dbReference type="Proteomes" id="UP001432322"/>
    </source>
</evidence>
<dbReference type="Proteomes" id="UP001432322">
    <property type="component" value="Unassembled WGS sequence"/>
</dbReference>
<feature type="region of interest" description="Disordered" evidence="1">
    <location>
        <begin position="1"/>
        <end position="31"/>
    </location>
</feature>
<comment type="caution">
    <text evidence="4">The sequence shown here is derived from an EMBL/GenBank/DDBJ whole genome shotgun (WGS) entry which is preliminary data.</text>
</comment>
<organism evidence="4 6">
    <name type="scientific">Pristionchus fissidentatus</name>
    <dbReference type="NCBI Taxonomy" id="1538716"/>
    <lineage>
        <taxon>Eukaryota</taxon>
        <taxon>Metazoa</taxon>
        <taxon>Ecdysozoa</taxon>
        <taxon>Nematoda</taxon>
        <taxon>Chromadorea</taxon>
        <taxon>Rhabditida</taxon>
        <taxon>Rhabditina</taxon>
        <taxon>Diplogasteromorpha</taxon>
        <taxon>Diplogasteroidea</taxon>
        <taxon>Neodiplogasteridae</taxon>
        <taxon>Pristionchus</taxon>
    </lineage>
</organism>
<feature type="region of interest" description="Disordered" evidence="1">
    <location>
        <begin position="153"/>
        <end position="180"/>
    </location>
</feature>
<evidence type="ECO:0000259" key="3">
    <source>
        <dbReference type="Pfam" id="PF01705"/>
    </source>
</evidence>
<evidence type="ECO:0000256" key="1">
    <source>
        <dbReference type="SAM" id="MobiDB-lite"/>
    </source>
</evidence>
<dbReference type="EMBL" id="BTSY01000114">
    <property type="protein sequence ID" value="GMT37362.1"/>
    <property type="molecule type" value="Genomic_DNA"/>
</dbReference>
<gene>
    <name evidence="4" type="ORF">PFISCL1PPCAC_13651</name>
    <name evidence="5" type="ORF">PFISCL1PPCAC_28659</name>
</gene>
<feature type="region of interest" description="Disordered" evidence="1">
    <location>
        <begin position="253"/>
        <end position="290"/>
    </location>
</feature>
<keyword evidence="6" id="KW-1185">Reference proteome</keyword>
<evidence type="ECO:0000313" key="5">
    <source>
        <dbReference type="EMBL" id="GMT37362.1"/>
    </source>
</evidence>